<dbReference type="Proteomes" id="UP000198211">
    <property type="component" value="Unassembled WGS sequence"/>
</dbReference>
<evidence type="ECO:0000313" key="3">
    <source>
        <dbReference type="Proteomes" id="UP000198211"/>
    </source>
</evidence>
<dbReference type="STRING" id="4795.A0A225VH88"/>
<dbReference type="OrthoDB" id="101429at2759"/>
<proteinExistence type="predicted"/>
<name>A0A225VH88_9STRA</name>
<sequence>MVGVSASQLAPEMLCAGDVIEYYSRAFVMGDPRGLRRAVVTKVDGADGVDFPIAVNTEEMIPTDMMLKRVVCRSGIRVEAGEGRWRKLRTFELTTGTFSAETRSSVLNKALQGAVAAAFEVVRDCHDDESEGIVQETPQSSVCSSPDDQRVRAENAQAASTPSAAVVAEVNSEWSSPSSTTSEAHEESFLKSSVKQIIDLVSSEDDTEIKKNAVAGQPTAVRDREAAAYVRSIPNRHARAKIRHQAKTKRVQWHVPRSRKRRHLAKCAITRSGNVLYHSKGFRAVKFAVLQKNPQVKEQLERLHVRREQLESLHVGRISFPEPTSAVAYTSDESN</sequence>
<evidence type="ECO:0000313" key="2">
    <source>
        <dbReference type="EMBL" id="OWZ04474.1"/>
    </source>
</evidence>
<dbReference type="EMBL" id="NBNE01004946">
    <property type="protein sequence ID" value="OWZ04474.1"/>
    <property type="molecule type" value="Genomic_DNA"/>
</dbReference>
<protein>
    <submittedName>
        <fullName evidence="2">Uncharacterized protein</fullName>
    </submittedName>
</protein>
<gene>
    <name evidence="2" type="ORF">PHMEG_00023615</name>
</gene>
<reference evidence="3" key="1">
    <citation type="submission" date="2017-03" db="EMBL/GenBank/DDBJ databases">
        <title>Phytopthora megakarya and P. palmivora, two closely related causual agents of cacao black pod achieved similar genome size and gene model numbers by different mechanisms.</title>
        <authorList>
            <person name="Ali S."/>
            <person name="Shao J."/>
            <person name="Larry D.J."/>
            <person name="Kronmiller B."/>
            <person name="Shen D."/>
            <person name="Strem M.D."/>
            <person name="Melnick R.L."/>
            <person name="Guiltinan M.J."/>
            <person name="Tyler B.M."/>
            <person name="Meinhardt L.W."/>
            <person name="Bailey B.A."/>
        </authorList>
    </citation>
    <scope>NUCLEOTIDE SEQUENCE [LARGE SCALE GENOMIC DNA]</scope>
    <source>
        <strain evidence="3">zdho120</strain>
    </source>
</reference>
<comment type="caution">
    <text evidence="2">The sequence shown here is derived from an EMBL/GenBank/DDBJ whole genome shotgun (WGS) entry which is preliminary data.</text>
</comment>
<keyword evidence="3" id="KW-1185">Reference proteome</keyword>
<organism evidence="2 3">
    <name type="scientific">Phytophthora megakarya</name>
    <dbReference type="NCBI Taxonomy" id="4795"/>
    <lineage>
        <taxon>Eukaryota</taxon>
        <taxon>Sar</taxon>
        <taxon>Stramenopiles</taxon>
        <taxon>Oomycota</taxon>
        <taxon>Peronosporomycetes</taxon>
        <taxon>Peronosporales</taxon>
        <taxon>Peronosporaceae</taxon>
        <taxon>Phytophthora</taxon>
    </lineage>
</organism>
<accession>A0A225VH88</accession>
<feature type="region of interest" description="Disordered" evidence="1">
    <location>
        <begin position="129"/>
        <end position="164"/>
    </location>
</feature>
<dbReference type="AlphaFoldDB" id="A0A225VH88"/>
<evidence type="ECO:0000256" key="1">
    <source>
        <dbReference type="SAM" id="MobiDB-lite"/>
    </source>
</evidence>
<feature type="compositionally biased region" description="Polar residues" evidence="1">
    <location>
        <begin position="136"/>
        <end position="146"/>
    </location>
</feature>